<keyword evidence="1" id="KW-1133">Transmembrane helix</keyword>
<reference evidence="2 3" key="1">
    <citation type="submission" date="2019-12" db="EMBL/GenBank/DDBJ databases">
        <title>Litoreibacter badius sp. nov., a novel bacteriochlorophyll a-containing bacterium in the genus Litoreibacter.</title>
        <authorList>
            <person name="Kanamuro M."/>
            <person name="Takabe Y."/>
            <person name="Mori K."/>
            <person name="Takaichi S."/>
            <person name="Hanada S."/>
        </authorList>
    </citation>
    <scope>NUCLEOTIDE SEQUENCE [LARGE SCALE GENOMIC DNA]</scope>
    <source>
        <strain evidence="2 3">K6</strain>
    </source>
</reference>
<proteinExistence type="predicted"/>
<keyword evidence="1" id="KW-0812">Transmembrane</keyword>
<organism evidence="2 3">
    <name type="scientific">Litoreibacter roseus</name>
    <dbReference type="NCBI Taxonomy" id="2601869"/>
    <lineage>
        <taxon>Bacteria</taxon>
        <taxon>Pseudomonadati</taxon>
        <taxon>Pseudomonadota</taxon>
        <taxon>Alphaproteobacteria</taxon>
        <taxon>Rhodobacterales</taxon>
        <taxon>Roseobacteraceae</taxon>
        <taxon>Litoreibacter</taxon>
    </lineage>
</organism>
<keyword evidence="3" id="KW-1185">Reference proteome</keyword>
<keyword evidence="1" id="KW-0472">Membrane</keyword>
<sequence length="85" mass="9260">MRKACASRRLAVRGTVKDTFPSNPDTRREIRRARADCFTVTSIGGCPSLMVSAIYPALMFALANQNLPSHLHNRKADLAASGESL</sequence>
<gene>
    <name evidence="2" type="ORF">KIN_03170</name>
</gene>
<protein>
    <submittedName>
        <fullName evidence="2">Uncharacterized protein</fullName>
    </submittedName>
</protein>
<dbReference type="Proteomes" id="UP000436822">
    <property type="component" value="Unassembled WGS sequence"/>
</dbReference>
<evidence type="ECO:0000256" key="1">
    <source>
        <dbReference type="SAM" id="Phobius"/>
    </source>
</evidence>
<evidence type="ECO:0000313" key="2">
    <source>
        <dbReference type="EMBL" id="GFE63243.1"/>
    </source>
</evidence>
<accession>A0A6N6JAH2</accession>
<dbReference type="EMBL" id="BLJE01000001">
    <property type="protein sequence ID" value="GFE63243.1"/>
    <property type="molecule type" value="Genomic_DNA"/>
</dbReference>
<comment type="caution">
    <text evidence="2">The sequence shown here is derived from an EMBL/GenBank/DDBJ whole genome shotgun (WGS) entry which is preliminary data.</text>
</comment>
<name>A0A6N6JAH2_9RHOB</name>
<feature type="transmembrane region" description="Helical" evidence="1">
    <location>
        <begin position="37"/>
        <end position="63"/>
    </location>
</feature>
<dbReference type="AlphaFoldDB" id="A0A6N6JAH2"/>
<evidence type="ECO:0000313" key="3">
    <source>
        <dbReference type="Proteomes" id="UP000436822"/>
    </source>
</evidence>